<dbReference type="Gene3D" id="3.40.640.10">
    <property type="entry name" value="Type I PLP-dependent aspartate aminotransferase-like (Major domain)"/>
    <property type="match status" value="1"/>
</dbReference>
<dbReference type="FunFam" id="3.40.640.10:FF:000084">
    <property type="entry name" value="IscS-like cysteine desulfurase"/>
    <property type="match status" value="1"/>
</dbReference>
<dbReference type="PIRSF" id="PIRSF005572">
    <property type="entry name" value="NifS"/>
    <property type="match status" value="1"/>
</dbReference>
<dbReference type="PANTHER" id="PTHR11601">
    <property type="entry name" value="CYSTEINE DESULFURYLASE FAMILY MEMBER"/>
    <property type="match status" value="1"/>
</dbReference>
<evidence type="ECO:0000256" key="7">
    <source>
        <dbReference type="ARBA" id="ARBA00022898"/>
    </source>
</evidence>
<dbReference type="Gene3D" id="1.10.260.50">
    <property type="match status" value="1"/>
</dbReference>
<dbReference type="InParanoid" id="E6W1S5"/>
<dbReference type="InterPro" id="IPR015424">
    <property type="entry name" value="PyrdxlP-dep_Trfase"/>
</dbReference>
<evidence type="ECO:0000256" key="9">
    <source>
        <dbReference type="ARBA" id="ARBA00023014"/>
    </source>
</evidence>
<dbReference type="AlphaFoldDB" id="E6W1S5"/>
<keyword evidence="14" id="KW-1185">Reference proteome</keyword>
<keyword evidence="7" id="KW-0663">Pyridoxal phosphate</keyword>
<dbReference type="OrthoDB" id="9808002at2"/>
<evidence type="ECO:0000256" key="8">
    <source>
        <dbReference type="ARBA" id="ARBA00023004"/>
    </source>
</evidence>
<keyword evidence="5 13" id="KW-0808">Transferase</keyword>
<evidence type="ECO:0000313" key="13">
    <source>
        <dbReference type="EMBL" id="ADU65457.1"/>
    </source>
</evidence>
<name>E6W1S5_DESIS</name>
<comment type="similarity">
    <text evidence="3">Belongs to the class-V pyridoxal-phosphate-dependent aminotransferase family. NifS/IscS subfamily.</text>
</comment>
<dbReference type="Gene3D" id="3.90.1150.10">
    <property type="entry name" value="Aspartate Aminotransferase, domain 1"/>
    <property type="match status" value="1"/>
</dbReference>
<protein>
    <recommendedName>
        <fullName evidence="4">cysteine desulfurase</fullName>
        <ecNumber evidence="4">2.8.1.7</ecNumber>
    </recommendedName>
</protein>
<dbReference type="InterPro" id="IPR000192">
    <property type="entry name" value="Aminotrans_V_dom"/>
</dbReference>
<dbReference type="NCBIfam" id="TIGR03403">
    <property type="entry name" value="nifS_epsilon"/>
    <property type="match status" value="1"/>
</dbReference>
<dbReference type="PANTHER" id="PTHR11601:SF34">
    <property type="entry name" value="CYSTEINE DESULFURASE"/>
    <property type="match status" value="1"/>
</dbReference>
<gene>
    <name evidence="13" type="ordered locus">Selin_0713</name>
</gene>
<dbReference type="KEGG" id="din:Selin_0713"/>
<dbReference type="GO" id="GO:0031071">
    <property type="term" value="F:cysteine desulfurase activity"/>
    <property type="evidence" value="ECO:0007669"/>
    <property type="project" value="UniProtKB-EC"/>
</dbReference>
<evidence type="ECO:0000256" key="6">
    <source>
        <dbReference type="ARBA" id="ARBA00022723"/>
    </source>
</evidence>
<dbReference type="HOGENOM" id="CLU_003433_0_0_0"/>
<dbReference type="EMBL" id="CP002432">
    <property type="protein sequence ID" value="ADU65457.1"/>
    <property type="molecule type" value="Genomic_DNA"/>
</dbReference>
<evidence type="ECO:0000313" key="14">
    <source>
        <dbReference type="Proteomes" id="UP000002572"/>
    </source>
</evidence>
<dbReference type="InterPro" id="IPR015421">
    <property type="entry name" value="PyrdxlP-dep_Trfase_major"/>
</dbReference>
<dbReference type="STRING" id="653733.Selin_0713"/>
<comment type="function">
    <text evidence="2">Catalyzes the removal of elemental sulfur atoms from cysteine to produce alanine. Seems to participate in the biosynthesis of the nitrogenase metalloclusters by providing the inorganic sulfur required for the Fe-S core formation.</text>
</comment>
<evidence type="ECO:0000256" key="5">
    <source>
        <dbReference type="ARBA" id="ARBA00022679"/>
    </source>
</evidence>
<dbReference type="RefSeq" id="WP_013505345.1">
    <property type="nucleotide sequence ID" value="NC_014836.1"/>
</dbReference>
<dbReference type="InterPro" id="IPR017773">
    <property type="entry name" value="Cys_deSase_NifS_proteobacteria"/>
</dbReference>
<dbReference type="InterPro" id="IPR016454">
    <property type="entry name" value="Cysteine_dSase"/>
</dbReference>
<dbReference type="PROSITE" id="PS00595">
    <property type="entry name" value="AA_TRANSFER_CLASS_5"/>
    <property type="match status" value="1"/>
</dbReference>
<evidence type="ECO:0000256" key="2">
    <source>
        <dbReference type="ARBA" id="ARBA00003120"/>
    </source>
</evidence>
<keyword evidence="8" id="KW-0408">Iron</keyword>
<dbReference type="InterPro" id="IPR020578">
    <property type="entry name" value="Aminotrans_V_PyrdxlP_BS"/>
</dbReference>
<proteinExistence type="inferred from homology"/>
<evidence type="ECO:0000256" key="4">
    <source>
        <dbReference type="ARBA" id="ARBA00012239"/>
    </source>
</evidence>
<comment type="cofactor">
    <cofactor evidence="1 11">
        <name>pyridoxal 5'-phosphate</name>
        <dbReference type="ChEBI" id="CHEBI:597326"/>
    </cofactor>
</comment>
<dbReference type="GO" id="GO:0006534">
    <property type="term" value="P:cysteine metabolic process"/>
    <property type="evidence" value="ECO:0007669"/>
    <property type="project" value="InterPro"/>
</dbReference>
<sequence length="399" mass="43266">MERIYLDNNATTIVDPKVFQVMEPYFVQMYGNPNSLHSFGSEVKPALAQAMEQLYAGINASDEDDIIVNSCATEGNNTVIMSAYYDLIRNGDKNHIITSSVEHPAVGETCRFLESLGVEVTYLPVNQEGIVSVEDVKAAITPRTALASIMWANNETGMIFPIKEIAYACRNRGVLFHTDAVQAIGKLQVNVQDVPVDYLTFSAHKFHGPKGVGGLYIREGVPMVPLLHGGEHMGGLRSGTVNVAGMVGMGMAMELAVENLGYEIREVRRLRDKLEDALLALPDIIVVGSRSQRTPNTILASIRGVEGEALIWDLNRHGIAVSTGSACASESLEANPIISAIGADKDLAHTGVRFSLSRFTTEQEIDKVIALLPKVIGRLRDISSTYATPGPACQMPEPQ</sequence>
<dbReference type="Pfam" id="PF00266">
    <property type="entry name" value="Aminotran_5"/>
    <property type="match status" value="1"/>
</dbReference>
<dbReference type="GO" id="GO:0046872">
    <property type="term" value="F:metal ion binding"/>
    <property type="evidence" value="ECO:0007669"/>
    <property type="project" value="UniProtKB-KW"/>
</dbReference>
<dbReference type="Proteomes" id="UP000002572">
    <property type="component" value="Chromosome"/>
</dbReference>
<dbReference type="InterPro" id="IPR015422">
    <property type="entry name" value="PyrdxlP-dep_Trfase_small"/>
</dbReference>
<reference evidence="13 14" key="1">
    <citation type="submission" date="2010-12" db="EMBL/GenBank/DDBJ databases">
        <title>Complete sequence of Desulfurispirillum indicum S5.</title>
        <authorList>
            <consortium name="US DOE Joint Genome Institute"/>
            <person name="Lucas S."/>
            <person name="Copeland A."/>
            <person name="Lapidus A."/>
            <person name="Cheng J.-F."/>
            <person name="Goodwin L."/>
            <person name="Pitluck S."/>
            <person name="Chertkov O."/>
            <person name="Held B."/>
            <person name="Detter J.C."/>
            <person name="Han C."/>
            <person name="Tapia R."/>
            <person name="Land M."/>
            <person name="Hauser L."/>
            <person name="Kyrpides N."/>
            <person name="Ivanova N."/>
            <person name="Mikhailova N."/>
            <person name="Haggblom M."/>
            <person name="Rauschenbach I."/>
            <person name="Bini E."/>
            <person name="Woyke T."/>
        </authorList>
    </citation>
    <scope>NUCLEOTIDE SEQUENCE [LARGE SCALE GENOMIC DNA]</scope>
    <source>
        <strain evidence="14">ATCC BAA-1389 / DSM 22839 / S5</strain>
    </source>
</reference>
<evidence type="ECO:0000256" key="1">
    <source>
        <dbReference type="ARBA" id="ARBA00001933"/>
    </source>
</evidence>
<dbReference type="GO" id="GO:0051536">
    <property type="term" value="F:iron-sulfur cluster binding"/>
    <property type="evidence" value="ECO:0007669"/>
    <property type="project" value="UniProtKB-KW"/>
</dbReference>
<evidence type="ECO:0000256" key="3">
    <source>
        <dbReference type="ARBA" id="ARBA00006490"/>
    </source>
</evidence>
<feature type="domain" description="Aminotransferase class V" evidence="12">
    <location>
        <begin position="4"/>
        <end position="368"/>
    </location>
</feature>
<evidence type="ECO:0000256" key="10">
    <source>
        <dbReference type="ARBA" id="ARBA00050776"/>
    </source>
</evidence>
<dbReference type="eggNOG" id="COG1104">
    <property type="taxonomic scope" value="Bacteria"/>
</dbReference>
<evidence type="ECO:0000256" key="11">
    <source>
        <dbReference type="RuleBase" id="RU004504"/>
    </source>
</evidence>
<organism evidence="13 14">
    <name type="scientific">Desulfurispirillum indicum (strain ATCC BAA-1389 / DSM 22839 / S5)</name>
    <dbReference type="NCBI Taxonomy" id="653733"/>
    <lineage>
        <taxon>Bacteria</taxon>
        <taxon>Pseudomonadati</taxon>
        <taxon>Chrysiogenota</taxon>
        <taxon>Chrysiogenia</taxon>
        <taxon>Chrysiogenales</taxon>
        <taxon>Chrysiogenaceae</taxon>
        <taxon>Desulfurispirillum</taxon>
    </lineage>
</organism>
<evidence type="ECO:0000259" key="12">
    <source>
        <dbReference type="Pfam" id="PF00266"/>
    </source>
</evidence>
<keyword evidence="6" id="KW-0479">Metal-binding</keyword>
<accession>E6W1S5</accession>
<dbReference type="SUPFAM" id="SSF53383">
    <property type="entry name" value="PLP-dependent transferases"/>
    <property type="match status" value="1"/>
</dbReference>
<dbReference type="EC" id="2.8.1.7" evidence="4"/>
<comment type="catalytic activity">
    <reaction evidence="10">
        <text>(sulfur carrier)-H + L-cysteine = (sulfur carrier)-SH + L-alanine</text>
        <dbReference type="Rhea" id="RHEA:43892"/>
        <dbReference type="Rhea" id="RHEA-COMP:14737"/>
        <dbReference type="Rhea" id="RHEA-COMP:14739"/>
        <dbReference type="ChEBI" id="CHEBI:29917"/>
        <dbReference type="ChEBI" id="CHEBI:35235"/>
        <dbReference type="ChEBI" id="CHEBI:57972"/>
        <dbReference type="ChEBI" id="CHEBI:64428"/>
        <dbReference type="EC" id="2.8.1.7"/>
    </reaction>
</comment>
<keyword evidence="9" id="KW-0411">Iron-sulfur</keyword>